<evidence type="ECO:0000313" key="1">
    <source>
        <dbReference type="EMBL" id="VFV21881.1"/>
    </source>
</evidence>
<accession>A0A485MLN7</accession>
<dbReference type="EMBL" id="CAAGRJ010004009">
    <property type="protein sequence ID" value="VFV21881.1"/>
    <property type="molecule type" value="Genomic_DNA"/>
</dbReference>
<protein>
    <submittedName>
        <fullName evidence="1">Uncharacterized protein</fullName>
    </submittedName>
</protein>
<organism evidence="1 2">
    <name type="scientific">Lynx pardinus</name>
    <name type="common">Iberian lynx</name>
    <name type="synonym">Felis pardina</name>
    <dbReference type="NCBI Taxonomy" id="191816"/>
    <lineage>
        <taxon>Eukaryota</taxon>
        <taxon>Metazoa</taxon>
        <taxon>Chordata</taxon>
        <taxon>Craniata</taxon>
        <taxon>Vertebrata</taxon>
        <taxon>Euteleostomi</taxon>
        <taxon>Mammalia</taxon>
        <taxon>Eutheria</taxon>
        <taxon>Laurasiatheria</taxon>
        <taxon>Carnivora</taxon>
        <taxon>Feliformia</taxon>
        <taxon>Felidae</taxon>
        <taxon>Felinae</taxon>
        <taxon>Lynx</taxon>
    </lineage>
</organism>
<proteinExistence type="predicted"/>
<reference evidence="1 2" key="1">
    <citation type="submission" date="2019-01" db="EMBL/GenBank/DDBJ databases">
        <authorList>
            <person name="Alioto T."/>
            <person name="Alioto T."/>
        </authorList>
    </citation>
    <scope>NUCLEOTIDE SEQUENCE [LARGE SCALE GENOMIC DNA]</scope>
</reference>
<gene>
    <name evidence="1" type="ORF">LYPA_23C014369</name>
</gene>
<keyword evidence="2" id="KW-1185">Reference proteome</keyword>
<name>A0A485MLN7_LYNPA</name>
<dbReference type="Proteomes" id="UP000386466">
    <property type="component" value="Unassembled WGS sequence"/>
</dbReference>
<evidence type="ECO:0000313" key="2">
    <source>
        <dbReference type="Proteomes" id="UP000386466"/>
    </source>
</evidence>
<dbReference type="AlphaFoldDB" id="A0A485MLN7"/>
<sequence length="89" mass="10378">MPYFKGICNVVIIERGVREAAKIQRPESQQMIYLTFGWVELTAETSLIPQVTLEDINLVWTRREEIFQTYTRNYEISMAGESMPKSLFA</sequence>